<dbReference type="ExpressionAtlas" id="A0A5K4FAB0">
    <property type="expression patterns" value="baseline"/>
</dbReference>
<evidence type="ECO:0000313" key="3">
    <source>
        <dbReference type="WBParaSite" id="Smp_331900.2"/>
    </source>
</evidence>
<feature type="transmembrane region" description="Helical" evidence="1">
    <location>
        <begin position="133"/>
        <end position="153"/>
    </location>
</feature>
<feature type="transmembrane region" description="Helical" evidence="1">
    <location>
        <begin position="227"/>
        <end position="251"/>
    </location>
</feature>
<accession>A0A5K4FAB0</accession>
<feature type="transmembrane region" description="Helical" evidence="1">
    <location>
        <begin position="42"/>
        <end position="65"/>
    </location>
</feature>
<keyword evidence="1" id="KW-0472">Membrane</keyword>
<feature type="transmembrane region" description="Helical" evidence="1">
    <location>
        <begin position="359"/>
        <end position="382"/>
    </location>
</feature>
<keyword evidence="2" id="KW-1185">Reference proteome</keyword>
<keyword evidence="1" id="KW-0812">Transmembrane</keyword>
<proteinExistence type="predicted"/>
<feature type="transmembrane region" description="Helical" evidence="1">
    <location>
        <begin position="192"/>
        <end position="215"/>
    </location>
</feature>
<dbReference type="InParanoid" id="A0A5K4FAB0"/>
<feature type="transmembrane region" description="Helical" evidence="1">
    <location>
        <begin position="263"/>
        <end position="285"/>
    </location>
</feature>
<dbReference type="WBParaSite" id="Smp_331900.2">
    <property type="protein sequence ID" value="Smp_331900.2"/>
    <property type="gene ID" value="Smp_331900"/>
</dbReference>
<sequence>MLHKYPNEGSHIYNDRIKCNEQIVICEDSKLSGMIDPKRIRFILKVFLTNILQIFLSIFMTALVYATDQVISLDKHYWIAIILSVISMGETIAIFFIQRFPHLTYLTDFLYLLFTYSFAGVITFLSINVEGMFIFISWILTIILSVLLFLVGINIERDLVSYFRWFMIYIASIILVILILLIPWSINVTAVTWAIGPLVLAIIIPASLIEAQILYGGREMYYRREDFIFASLVHLFLLTFSYSGFITYSFAGVITFLSINVEGMFIFISWILTIILSVLLFLVGINIERDLVSYFRWFMIYIASIILVILILLIPWSINVTAVTWAIGPLVLAIIIPASLIEAQILYGGREMYYRREDFIFASLVHLFLLTFSYSGFIVMFLKIKLP</sequence>
<organism evidence="2 3">
    <name type="scientific">Schistosoma mansoni</name>
    <name type="common">Blood fluke</name>
    <dbReference type="NCBI Taxonomy" id="6183"/>
    <lineage>
        <taxon>Eukaryota</taxon>
        <taxon>Metazoa</taxon>
        <taxon>Spiralia</taxon>
        <taxon>Lophotrochozoa</taxon>
        <taxon>Platyhelminthes</taxon>
        <taxon>Trematoda</taxon>
        <taxon>Digenea</taxon>
        <taxon>Strigeidida</taxon>
        <taxon>Schistosomatoidea</taxon>
        <taxon>Schistosomatidae</taxon>
        <taxon>Schistosoma</taxon>
    </lineage>
</organism>
<feature type="transmembrane region" description="Helical" evidence="1">
    <location>
        <begin position="297"/>
        <end position="318"/>
    </location>
</feature>
<keyword evidence="1" id="KW-1133">Transmembrane helix</keyword>
<reference evidence="3" key="2">
    <citation type="submission" date="2019-11" db="UniProtKB">
        <authorList>
            <consortium name="WormBaseParasite"/>
        </authorList>
    </citation>
    <scope>IDENTIFICATION</scope>
    <source>
        <strain evidence="3">Puerto Rican</strain>
    </source>
</reference>
<feature type="transmembrane region" description="Helical" evidence="1">
    <location>
        <begin position="109"/>
        <end position="127"/>
    </location>
</feature>
<dbReference type="Proteomes" id="UP000008854">
    <property type="component" value="Unassembled WGS sequence"/>
</dbReference>
<feature type="transmembrane region" description="Helical" evidence="1">
    <location>
        <begin position="324"/>
        <end position="347"/>
    </location>
</feature>
<reference evidence="2" key="1">
    <citation type="journal article" date="2012" name="PLoS Negl. Trop. Dis.">
        <title>A systematically improved high quality genome and transcriptome of the human blood fluke Schistosoma mansoni.</title>
        <authorList>
            <person name="Protasio A.V."/>
            <person name="Tsai I.J."/>
            <person name="Babbage A."/>
            <person name="Nichol S."/>
            <person name="Hunt M."/>
            <person name="Aslett M.A."/>
            <person name="De Silva N."/>
            <person name="Velarde G.S."/>
            <person name="Anderson T.J."/>
            <person name="Clark R.C."/>
            <person name="Davidson C."/>
            <person name="Dillon G.P."/>
            <person name="Holroyd N.E."/>
            <person name="LoVerde P.T."/>
            <person name="Lloyd C."/>
            <person name="McQuillan J."/>
            <person name="Oliveira G."/>
            <person name="Otto T.D."/>
            <person name="Parker-Manuel S.J."/>
            <person name="Quail M.A."/>
            <person name="Wilson R.A."/>
            <person name="Zerlotini A."/>
            <person name="Dunne D.W."/>
            <person name="Berriman M."/>
        </authorList>
    </citation>
    <scope>NUCLEOTIDE SEQUENCE [LARGE SCALE GENOMIC DNA]</scope>
    <source>
        <strain evidence="2">Puerto Rican</strain>
    </source>
</reference>
<dbReference type="AlphaFoldDB" id="A0A5K4FAB0"/>
<name>A0A5K4FAB0_SCHMA</name>
<evidence type="ECO:0000256" key="1">
    <source>
        <dbReference type="SAM" id="Phobius"/>
    </source>
</evidence>
<feature type="transmembrane region" description="Helical" evidence="1">
    <location>
        <begin position="77"/>
        <end position="97"/>
    </location>
</feature>
<feature type="transmembrane region" description="Helical" evidence="1">
    <location>
        <begin position="165"/>
        <end position="186"/>
    </location>
</feature>
<protein>
    <submittedName>
        <fullName evidence="3">Protein lifeguard 4</fullName>
    </submittedName>
</protein>
<evidence type="ECO:0000313" key="2">
    <source>
        <dbReference type="Proteomes" id="UP000008854"/>
    </source>
</evidence>